<dbReference type="EMBL" id="KZ825115">
    <property type="protein sequence ID" value="PYI21762.1"/>
    <property type="molecule type" value="Genomic_DNA"/>
</dbReference>
<evidence type="ECO:0000313" key="1">
    <source>
        <dbReference type="EMBL" id="PYI21762.1"/>
    </source>
</evidence>
<gene>
    <name evidence="1" type="ORF">BO99DRAFT_62760</name>
</gene>
<dbReference type="AlphaFoldDB" id="A0A2V5HGX9"/>
<name>A0A2V5HGX9_ASPV1</name>
<proteinExistence type="predicted"/>
<sequence>MISLVSLRSVPRPSSFFSFSLSVSCHVFYDPNRRGALPSASFRCRQNPHLQSAAWCSPALPPGRCSPNSFMVRFVLLGSTAADRRVCSCCLGARSSSRGIPGLPVCTMEPWYKAVPMKLDAARQGDRNSPAPTGYPYSSLAQTHTLSLLPW</sequence>
<organism evidence="1 2">
    <name type="scientific">Aspergillus violaceofuscus (strain CBS 115571)</name>
    <dbReference type="NCBI Taxonomy" id="1450538"/>
    <lineage>
        <taxon>Eukaryota</taxon>
        <taxon>Fungi</taxon>
        <taxon>Dikarya</taxon>
        <taxon>Ascomycota</taxon>
        <taxon>Pezizomycotina</taxon>
        <taxon>Eurotiomycetes</taxon>
        <taxon>Eurotiomycetidae</taxon>
        <taxon>Eurotiales</taxon>
        <taxon>Aspergillaceae</taxon>
        <taxon>Aspergillus</taxon>
    </lineage>
</organism>
<keyword evidence="2" id="KW-1185">Reference proteome</keyword>
<protein>
    <submittedName>
        <fullName evidence="1">Uncharacterized protein</fullName>
    </submittedName>
</protein>
<evidence type="ECO:0000313" key="2">
    <source>
        <dbReference type="Proteomes" id="UP000249829"/>
    </source>
</evidence>
<dbReference type="Proteomes" id="UP000249829">
    <property type="component" value="Unassembled WGS sequence"/>
</dbReference>
<accession>A0A2V5HGX9</accession>
<reference evidence="1 2" key="1">
    <citation type="submission" date="2018-02" db="EMBL/GenBank/DDBJ databases">
        <title>The genomes of Aspergillus section Nigri reveals drivers in fungal speciation.</title>
        <authorList>
            <consortium name="DOE Joint Genome Institute"/>
            <person name="Vesth T.C."/>
            <person name="Nybo J."/>
            <person name="Theobald S."/>
            <person name="Brandl J."/>
            <person name="Frisvad J.C."/>
            <person name="Nielsen K.F."/>
            <person name="Lyhne E.K."/>
            <person name="Kogle M.E."/>
            <person name="Kuo A."/>
            <person name="Riley R."/>
            <person name="Clum A."/>
            <person name="Nolan M."/>
            <person name="Lipzen A."/>
            <person name="Salamov A."/>
            <person name="Henrissat B."/>
            <person name="Wiebenga A."/>
            <person name="De vries R.P."/>
            <person name="Grigoriev I.V."/>
            <person name="Mortensen U.H."/>
            <person name="Andersen M.R."/>
            <person name="Baker S.E."/>
        </authorList>
    </citation>
    <scope>NUCLEOTIDE SEQUENCE [LARGE SCALE GENOMIC DNA]</scope>
    <source>
        <strain evidence="1 2">CBS 115571</strain>
    </source>
</reference>